<evidence type="ECO:0000256" key="6">
    <source>
        <dbReference type="ARBA" id="ARBA00022838"/>
    </source>
</evidence>
<comment type="similarity">
    <text evidence="2">Belongs to the mis12 family.</text>
</comment>
<gene>
    <name evidence="11" type="ORF">BS50DRAFT_581744</name>
</gene>
<dbReference type="GO" id="GO:0000070">
    <property type="term" value="P:mitotic sister chromatid segregation"/>
    <property type="evidence" value="ECO:0007669"/>
    <property type="project" value="TreeGrafter"/>
</dbReference>
<dbReference type="PANTHER" id="PTHR14527">
    <property type="entry name" value="PROTEIN MIS12 HOMOLOG"/>
    <property type="match status" value="1"/>
</dbReference>
<reference evidence="11 12" key="1">
    <citation type="journal article" date="2018" name="Front. Microbiol.">
        <title>Genome-Wide Analysis of Corynespora cassiicola Leaf Fall Disease Putative Effectors.</title>
        <authorList>
            <person name="Lopez D."/>
            <person name="Ribeiro S."/>
            <person name="Label P."/>
            <person name="Fumanal B."/>
            <person name="Venisse J.S."/>
            <person name="Kohler A."/>
            <person name="de Oliveira R.R."/>
            <person name="Labutti K."/>
            <person name="Lipzen A."/>
            <person name="Lail K."/>
            <person name="Bauer D."/>
            <person name="Ohm R.A."/>
            <person name="Barry K.W."/>
            <person name="Spatafora J."/>
            <person name="Grigoriev I.V."/>
            <person name="Martin F.M."/>
            <person name="Pujade-Renaud V."/>
        </authorList>
    </citation>
    <scope>NUCLEOTIDE SEQUENCE [LARGE SCALE GENOMIC DNA]</scope>
    <source>
        <strain evidence="11 12">Philippines</strain>
    </source>
</reference>
<dbReference type="Pfam" id="PF05859">
    <property type="entry name" value="Mis12"/>
    <property type="match status" value="1"/>
</dbReference>
<comment type="subcellular location">
    <subcellularLocation>
        <location evidence="1">Chromosome</location>
        <location evidence="1">Centromere</location>
        <location evidence="1">Kinetochore</location>
    </subcellularLocation>
</comment>
<evidence type="ECO:0000256" key="9">
    <source>
        <dbReference type="ARBA" id="ARBA00023328"/>
    </source>
</evidence>
<keyword evidence="9" id="KW-0137">Centromere</keyword>
<feature type="region of interest" description="Disordered" evidence="10">
    <location>
        <begin position="180"/>
        <end position="207"/>
    </location>
</feature>
<keyword evidence="7" id="KW-0175">Coiled coil</keyword>
<dbReference type="GO" id="GO:0051382">
    <property type="term" value="P:kinetochore assembly"/>
    <property type="evidence" value="ECO:0007669"/>
    <property type="project" value="TreeGrafter"/>
</dbReference>
<keyword evidence="5" id="KW-0498">Mitosis</keyword>
<dbReference type="EMBL" id="KZ678128">
    <property type="protein sequence ID" value="PSN74999.1"/>
    <property type="molecule type" value="Genomic_DNA"/>
</dbReference>
<evidence type="ECO:0000256" key="10">
    <source>
        <dbReference type="SAM" id="MobiDB-lite"/>
    </source>
</evidence>
<dbReference type="Proteomes" id="UP000240883">
    <property type="component" value="Unassembled WGS sequence"/>
</dbReference>
<name>A0A2T2PBF7_CORCC</name>
<organism evidence="11 12">
    <name type="scientific">Corynespora cassiicola Philippines</name>
    <dbReference type="NCBI Taxonomy" id="1448308"/>
    <lineage>
        <taxon>Eukaryota</taxon>
        <taxon>Fungi</taxon>
        <taxon>Dikarya</taxon>
        <taxon>Ascomycota</taxon>
        <taxon>Pezizomycotina</taxon>
        <taxon>Dothideomycetes</taxon>
        <taxon>Pleosporomycetidae</taxon>
        <taxon>Pleosporales</taxon>
        <taxon>Corynesporascaceae</taxon>
        <taxon>Corynespora</taxon>
    </lineage>
</organism>
<protein>
    <recommendedName>
        <fullName evidence="13">Mis12-domain-containing protein</fullName>
    </recommendedName>
</protein>
<keyword evidence="4" id="KW-0132">Cell division</keyword>
<dbReference type="AlphaFoldDB" id="A0A2T2PBF7"/>
<evidence type="ECO:0000256" key="8">
    <source>
        <dbReference type="ARBA" id="ARBA00023306"/>
    </source>
</evidence>
<evidence type="ECO:0000256" key="2">
    <source>
        <dbReference type="ARBA" id="ARBA00008643"/>
    </source>
</evidence>
<keyword evidence="3" id="KW-0158">Chromosome</keyword>
<sequence length="354" mass="39480">MSSSKQQETMLLTEHFTWPPISLIDDVINTVNEVLYRCTDTFETGLTSADPALLGFADRAAAENRTPDTDEDGNQVFPEAKLEIEEGILKLETLMENAVDKNFDKLEIWTLRNVLCLPREEGLAEWVRLKHYENLQIPPKDSTITPESLHALRRKLAETNKLHAALLAEKTRNEAQITRLRSMLQPSVAPKRETRSSTSPAKSRDSNADQVPFAFLTHNPAAQDLGVQPLPRPADAPAVAPESRTPLTTHATFTTSQLPYLRELLASLKPHLATTALPTKEGEKEELARERKTYIESQSKRILERRGVDTTDGVEGAVEGSRVRAEEVRGLEGIAEALERGKEKQEEVDAMDTS</sequence>
<evidence type="ECO:0008006" key="13">
    <source>
        <dbReference type="Google" id="ProtNLM"/>
    </source>
</evidence>
<keyword evidence="8" id="KW-0131">Cell cycle</keyword>
<evidence type="ECO:0000313" key="12">
    <source>
        <dbReference type="Proteomes" id="UP000240883"/>
    </source>
</evidence>
<evidence type="ECO:0000313" key="11">
    <source>
        <dbReference type="EMBL" id="PSN74999.1"/>
    </source>
</evidence>
<evidence type="ECO:0000256" key="4">
    <source>
        <dbReference type="ARBA" id="ARBA00022618"/>
    </source>
</evidence>
<dbReference type="GO" id="GO:0051301">
    <property type="term" value="P:cell division"/>
    <property type="evidence" value="ECO:0007669"/>
    <property type="project" value="UniProtKB-KW"/>
</dbReference>
<keyword evidence="6" id="KW-0995">Kinetochore</keyword>
<proteinExistence type="inferred from homology"/>
<evidence type="ECO:0000256" key="3">
    <source>
        <dbReference type="ARBA" id="ARBA00022454"/>
    </source>
</evidence>
<keyword evidence="12" id="KW-1185">Reference proteome</keyword>
<dbReference type="GO" id="GO:0005634">
    <property type="term" value="C:nucleus"/>
    <property type="evidence" value="ECO:0007669"/>
    <property type="project" value="InterPro"/>
</dbReference>
<evidence type="ECO:0000256" key="1">
    <source>
        <dbReference type="ARBA" id="ARBA00004629"/>
    </source>
</evidence>
<evidence type="ECO:0000256" key="5">
    <source>
        <dbReference type="ARBA" id="ARBA00022776"/>
    </source>
</evidence>
<dbReference type="PANTHER" id="PTHR14527:SF2">
    <property type="entry name" value="PROTEIN MIS12 HOMOLOG"/>
    <property type="match status" value="1"/>
</dbReference>
<dbReference type="InterPro" id="IPR008685">
    <property type="entry name" value="Centromere_Mis12"/>
</dbReference>
<evidence type="ECO:0000256" key="7">
    <source>
        <dbReference type="ARBA" id="ARBA00023054"/>
    </source>
</evidence>
<accession>A0A2T2PBF7</accession>
<dbReference type="GO" id="GO:0000444">
    <property type="term" value="C:MIS12/MIND type complex"/>
    <property type="evidence" value="ECO:0007669"/>
    <property type="project" value="TreeGrafter"/>
</dbReference>
<dbReference type="OrthoDB" id="1884855at2759"/>